<organism evidence="2">
    <name type="scientific">marine sediment metagenome</name>
    <dbReference type="NCBI Taxonomy" id="412755"/>
    <lineage>
        <taxon>unclassified sequences</taxon>
        <taxon>metagenomes</taxon>
        <taxon>ecological metagenomes</taxon>
    </lineage>
</organism>
<sequence>METHKLAILCAPFRKRSAGDITRMKRAKSELLKRGWLPIFLPDTLVDVLDDDDDEQRVLAVAASSFFCRTMADFPDAEMVVVGLHMTVGMRSDVASWLDAGGPAPRNIADVIFNGEKEEVDDGGNH</sequence>
<protein>
    <recommendedName>
        <fullName evidence="1">DUF7768 domain-containing protein</fullName>
    </recommendedName>
</protein>
<dbReference type="Pfam" id="PF24963">
    <property type="entry name" value="DUF7768"/>
    <property type="match status" value="1"/>
</dbReference>
<reference evidence="2" key="1">
    <citation type="journal article" date="2015" name="Nature">
        <title>Complex archaea that bridge the gap between prokaryotes and eukaryotes.</title>
        <authorList>
            <person name="Spang A."/>
            <person name="Saw J.H."/>
            <person name="Jorgensen S.L."/>
            <person name="Zaremba-Niedzwiedzka K."/>
            <person name="Martijn J."/>
            <person name="Lind A.E."/>
            <person name="van Eijk R."/>
            <person name="Schleper C."/>
            <person name="Guy L."/>
            <person name="Ettema T.J."/>
        </authorList>
    </citation>
    <scope>NUCLEOTIDE SEQUENCE</scope>
</reference>
<feature type="domain" description="DUF7768" evidence="1">
    <location>
        <begin position="5"/>
        <end position="95"/>
    </location>
</feature>
<gene>
    <name evidence="2" type="ORF">LCGC14_0273460</name>
</gene>
<accession>A0A0F9U305</accession>
<dbReference type="EMBL" id="LAZR01000153">
    <property type="protein sequence ID" value="KKN85934.1"/>
    <property type="molecule type" value="Genomic_DNA"/>
</dbReference>
<name>A0A0F9U305_9ZZZZ</name>
<proteinExistence type="predicted"/>
<comment type="caution">
    <text evidence="2">The sequence shown here is derived from an EMBL/GenBank/DDBJ whole genome shotgun (WGS) entry which is preliminary data.</text>
</comment>
<dbReference type="AlphaFoldDB" id="A0A0F9U305"/>
<evidence type="ECO:0000313" key="2">
    <source>
        <dbReference type="EMBL" id="KKN85934.1"/>
    </source>
</evidence>
<evidence type="ECO:0000259" key="1">
    <source>
        <dbReference type="Pfam" id="PF24963"/>
    </source>
</evidence>
<dbReference type="InterPro" id="IPR056670">
    <property type="entry name" value="DUF7768"/>
</dbReference>